<evidence type="ECO:0000256" key="2">
    <source>
        <dbReference type="ARBA" id="ARBA00007072"/>
    </source>
</evidence>
<evidence type="ECO:0000256" key="8">
    <source>
        <dbReference type="PROSITE-ProRule" id="PRU10060"/>
    </source>
</evidence>
<feature type="compositionally biased region" description="Polar residues" evidence="10">
    <location>
        <begin position="1"/>
        <end position="19"/>
    </location>
</feature>
<dbReference type="EMBL" id="CM001219">
    <property type="protein sequence ID" value="AES71757.1"/>
    <property type="molecule type" value="Genomic_DNA"/>
</dbReference>
<keyword evidence="7 8" id="KW-0624">Polysaccharide degradation</keyword>
<evidence type="ECO:0000313" key="14">
    <source>
        <dbReference type="EMBL" id="RHN69059.1"/>
    </source>
</evidence>
<dbReference type="CAZy" id="GH9">
    <property type="family name" value="Glycoside Hydrolase Family 9"/>
</dbReference>
<reference evidence="14" key="4">
    <citation type="journal article" date="2018" name="Nat. Plants">
        <title>Whole-genome landscape of Medicago truncatula symbiotic genes.</title>
        <authorList>
            <person name="Pecrix Y."/>
            <person name="Gamas P."/>
            <person name="Carrere S."/>
        </authorList>
    </citation>
    <scope>NUCLEOTIDE SEQUENCE</scope>
    <source>
        <tissue evidence="14">Leaves</tissue>
    </source>
</reference>
<dbReference type="EC" id="3.2.1.4" evidence="9"/>
<dbReference type="EMBL" id="PSQE01000003">
    <property type="protein sequence ID" value="RHN69059.1"/>
    <property type="molecule type" value="Genomic_DNA"/>
</dbReference>
<evidence type="ECO:0000256" key="5">
    <source>
        <dbReference type="ARBA" id="ARBA00023277"/>
    </source>
</evidence>
<evidence type="ECO:0000256" key="9">
    <source>
        <dbReference type="RuleBase" id="RU361166"/>
    </source>
</evidence>
<evidence type="ECO:0000313" key="15">
    <source>
        <dbReference type="EnsemblPlants" id="AES71757"/>
    </source>
</evidence>
<dbReference type="Proteomes" id="UP000265566">
    <property type="component" value="Chromosome 3"/>
</dbReference>
<dbReference type="SUPFAM" id="SSF48208">
    <property type="entry name" value="Six-hairpin glycosidases"/>
    <property type="match status" value="1"/>
</dbReference>
<dbReference type="HOGENOM" id="CLU_008926_1_3_1"/>
<reference evidence="15" key="3">
    <citation type="submission" date="2015-04" db="UniProtKB">
        <authorList>
            <consortium name="EnsemblPlants"/>
        </authorList>
    </citation>
    <scope>IDENTIFICATION</scope>
    <source>
        <strain evidence="15">cv. Jemalong A17</strain>
    </source>
</reference>
<dbReference type="PROSITE" id="PS00698">
    <property type="entry name" value="GH9_3"/>
    <property type="match status" value="1"/>
</dbReference>
<evidence type="ECO:0000313" key="13">
    <source>
        <dbReference type="EMBL" id="AES71757.1"/>
    </source>
</evidence>
<dbReference type="GO" id="GO:0008810">
    <property type="term" value="F:cellulase activity"/>
    <property type="evidence" value="ECO:0007669"/>
    <property type="project" value="UniProtKB-EC"/>
</dbReference>
<feature type="domain" description="Glycoside hydrolase family 9" evidence="12">
    <location>
        <begin position="117"/>
        <end position="588"/>
    </location>
</feature>
<dbReference type="GO" id="GO:0030245">
    <property type="term" value="P:cellulose catabolic process"/>
    <property type="evidence" value="ECO:0007669"/>
    <property type="project" value="UniProtKB-KW"/>
</dbReference>
<evidence type="ECO:0000256" key="7">
    <source>
        <dbReference type="ARBA" id="ARBA00023326"/>
    </source>
</evidence>
<evidence type="ECO:0000256" key="3">
    <source>
        <dbReference type="ARBA" id="ARBA00022801"/>
    </source>
</evidence>
<dbReference type="FunFam" id="1.50.10.10:FF:000020">
    <property type="entry name" value="Endoglucanase"/>
    <property type="match status" value="1"/>
</dbReference>
<dbReference type="InterPro" id="IPR008928">
    <property type="entry name" value="6-hairpin_glycosidase_sf"/>
</dbReference>
<dbReference type="EnsemblPlants" id="AES71757">
    <property type="protein sequence ID" value="AES71757"/>
    <property type="gene ID" value="MTR_3g082440"/>
</dbReference>
<protein>
    <recommendedName>
        <fullName evidence="9">Endoglucanase</fullName>
        <ecNumber evidence="9">3.2.1.4</ecNumber>
    </recommendedName>
</protein>
<evidence type="ECO:0000256" key="11">
    <source>
        <dbReference type="SAM" id="Phobius"/>
    </source>
</evidence>
<dbReference type="KEGG" id="mtr:11427002"/>
<feature type="transmembrane region" description="Helical" evidence="11">
    <location>
        <begin position="82"/>
        <end position="104"/>
    </location>
</feature>
<evidence type="ECO:0000313" key="16">
    <source>
        <dbReference type="Proteomes" id="UP000002051"/>
    </source>
</evidence>
<dbReference type="InterPro" id="IPR001701">
    <property type="entry name" value="Glyco_hydro_9"/>
</dbReference>
<keyword evidence="11" id="KW-0812">Transmembrane</keyword>
<reference evidence="13 16" key="2">
    <citation type="journal article" date="2014" name="BMC Genomics">
        <title>An improved genome release (version Mt4.0) for the model legume Medicago truncatula.</title>
        <authorList>
            <person name="Tang H."/>
            <person name="Krishnakumar V."/>
            <person name="Bidwell S."/>
            <person name="Rosen B."/>
            <person name="Chan A."/>
            <person name="Zhou S."/>
            <person name="Gentzbittel L."/>
            <person name="Childs K.L."/>
            <person name="Yandell M."/>
            <person name="Gundlach H."/>
            <person name="Mayer K.F."/>
            <person name="Schwartz D.C."/>
            <person name="Town C.D."/>
        </authorList>
    </citation>
    <scope>GENOME REANNOTATION</scope>
    <source>
        <strain evidence="15 16">cv. Jemalong A17</strain>
    </source>
</reference>
<dbReference type="Gramene" id="rna17487">
    <property type="protein sequence ID" value="RHN69059.1"/>
    <property type="gene ID" value="gene17487"/>
</dbReference>
<dbReference type="Gene3D" id="1.50.10.10">
    <property type="match status" value="1"/>
</dbReference>
<dbReference type="Proteomes" id="UP000002051">
    <property type="component" value="Chromosome 3"/>
</dbReference>
<dbReference type="STRING" id="3880.G7J8S6"/>
<feature type="active site" evidence="8">
    <location>
        <position position="566"/>
    </location>
</feature>
<keyword evidence="4 9" id="KW-0136">Cellulose degradation</keyword>
<keyword evidence="16" id="KW-1185">Reference proteome</keyword>
<sequence>MHSRNQWGGSFELSSNSEVPSGDETSRTGDQWDKAALLDHGNRREGLDETLQSWILERPNMKKKTKYVDFGCIVLSHKALKWIFGIIFVGFCAIGLPIIIAKALPKHHPSPIPPDNYTLALHKALRFFNAQKSGRLPKSNGISWRRNSGLQDGKDTDDKKGLVGGYYDAGDNIKFHFPMSFAMTMLSWSVLEYKQKYMAVNEYNHARELIKWGTDYLLLTFNSSASKINKIYAQVGGSLNGSRTPDDHYCWQKPEDMSYPRPTTTVFEGPDLAGEMAAALAAASIVFLDDAAYSKKLVKGAETAFAFARDFGKRSTYSRGKPYIEPFYNSSGYFDEYMWGGAWLYFATGNTTYISLATNPDVPKNSKAFYMKPDLSVLSWDNKLPAAMLLLTRVRMFLNPGYPYEDMLSMYHNVTSLTMCSYLHQFNVFKWTNGGLIQLNHGQPQSLQYVVNAAFLASLFADYMEAKGVPGWYCGPNFFPISVLKSFATSQMDYIMGKNPMNMSYIVGYGEKFPRHVHHRGASIPNDHKNYSCTGGWKWRDSPDRNPNNVTGAMVGGPNPFDQFHDSRKNYNYTEPTLAGNAGLVAALISLTSTTGSGIDVNTIFEAIPPFGPENPPPPPPWKP</sequence>
<evidence type="ECO:0000256" key="4">
    <source>
        <dbReference type="ARBA" id="ARBA00023001"/>
    </source>
</evidence>
<feature type="active site" evidence="8">
    <location>
        <position position="575"/>
    </location>
</feature>
<evidence type="ECO:0000256" key="6">
    <source>
        <dbReference type="ARBA" id="ARBA00023295"/>
    </source>
</evidence>
<evidence type="ECO:0000256" key="1">
    <source>
        <dbReference type="ARBA" id="ARBA00000966"/>
    </source>
</evidence>
<comment type="catalytic activity">
    <reaction evidence="1 9">
        <text>Endohydrolysis of (1-&gt;4)-beta-D-glucosidic linkages in cellulose, lichenin and cereal beta-D-glucans.</text>
        <dbReference type="EC" id="3.2.1.4"/>
    </reaction>
</comment>
<dbReference type="InterPro" id="IPR012341">
    <property type="entry name" value="6hp_glycosidase-like_sf"/>
</dbReference>
<name>G7J8S6_MEDTR</name>
<evidence type="ECO:0000259" key="12">
    <source>
        <dbReference type="Pfam" id="PF00759"/>
    </source>
</evidence>
<comment type="similarity">
    <text evidence="2 8 9">Belongs to the glycosyl hydrolase 9 (cellulase E) family.</text>
</comment>
<proteinExistence type="inferred from homology"/>
<keyword evidence="11" id="KW-0472">Membrane</keyword>
<keyword evidence="3 8" id="KW-0378">Hydrolase</keyword>
<dbReference type="eggNOG" id="ENOG502QSIM">
    <property type="taxonomic scope" value="Eukaryota"/>
</dbReference>
<dbReference type="PANTHER" id="PTHR22298">
    <property type="entry name" value="ENDO-1,4-BETA-GLUCANASE"/>
    <property type="match status" value="1"/>
</dbReference>
<gene>
    <name evidence="15" type="primary">11427002</name>
    <name evidence="13" type="ordered locus">MTR_3g082440</name>
    <name evidence="14" type="ORF">MtrunA17_Chr3g0120661</name>
</gene>
<keyword evidence="5 8" id="KW-0119">Carbohydrate metabolism</keyword>
<dbReference type="PaxDb" id="3880-AES71757"/>
<keyword evidence="11" id="KW-1133">Transmembrane helix</keyword>
<reference evidence="13 16" key="1">
    <citation type="journal article" date="2011" name="Nature">
        <title>The Medicago genome provides insight into the evolution of rhizobial symbioses.</title>
        <authorList>
            <person name="Young N.D."/>
            <person name="Debelle F."/>
            <person name="Oldroyd G.E."/>
            <person name="Geurts R."/>
            <person name="Cannon S.B."/>
            <person name="Udvardi M.K."/>
            <person name="Benedito V.A."/>
            <person name="Mayer K.F."/>
            <person name="Gouzy J."/>
            <person name="Schoof H."/>
            <person name="Van de Peer Y."/>
            <person name="Proost S."/>
            <person name="Cook D.R."/>
            <person name="Meyers B.C."/>
            <person name="Spannagl M."/>
            <person name="Cheung F."/>
            <person name="De Mita S."/>
            <person name="Krishnakumar V."/>
            <person name="Gundlach H."/>
            <person name="Zhou S."/>
            <person name="Mudge J."/>
            <person name="Bharti A.K."/>
            <person name="Murray J.D."/>
            <person name="Naoumkina M.A."/>
            <person name="Rosen B."/>
            <person name="Silverstein K.A."/>
            <person name="Tang H."/>
            <person name="Rombauts S."/>
            <person name="Zhao P.X."/>
            <person name="Zhou P."/>
            <person name="Barbe V."/>
            <person name="Bardou P."/>
            <person name="Bechner M."/>
            <person name="Bellec A."/>
            <person name="Berger A."/>
            <person name="Berges H."/>
            <person name="Bidwell S."/>
            <person name="Bisseling T."/>
            <person name="Choisne N."/>
            <person name="Couloux A."/>
            <person name="Denny R."/>
            <person name="Deshpande S."/>
            <person name="Dai X."/>
            <person name="Doyle J.J."/>
            <person name="Dudez A.M."/>
            <person name="Farmer A.D."/>
            <person name="Fouteau S."/>
            <person name="Franken C."/>
            <person name="Gibelin C."/>
            <person name="Gish J."/>
            <person name="Goldstein S."/>
            <person name="Gonzalez A.J."/>
            <person name="Green P.J."/>
            <person name="Hallab A."/>
            <person name="Hartog M."/>
            <person name="Hua A."/>
            <person name="Humphray S.J."/>
            <person name="Jeong D.H."/>
            <person name="Jing Y."/>
            <person name="Jocker A."/>
            <person name="Kenton S.M."/>
            <person name="Kim D.J."/>
            <person name="Klee K."/>
            <person name="Lai H."/>
            <person name="Lang C."/>
            <person name="Lin S."/>
            <person name="Macmil S.L."/>
            <person name="Magdelenat G."/>
            <person name="Matthews L."/>
            <person name="McCorrison J."/>
            <person name="Monaghan E.L."/>
            <person name="Mun J.H."/>
            <person name="Najar F.Z."/>
            <person name="Nicholson C."/>
            <person name="Noirot C."/>
            <person name="O'Bleness M."/>
            <person name="Paule C.R."/>
            <person name="Poulain J."/>
            <person name="Prion F."/>
            <person name="Qin B."/>
            <person name="Qu C."/>
            <person name="Retzel E.F."/>
            <person name="Riddle C."/>
            <person name="Sallet E."/>
            <person name="Samain S."/>
            <person name="Samson N."/>
            <person name="Sanders I."/>
            <person name="Saurat O."/>
            <person name="Scarpelli C."/>
            <person name="Schiex T."/>
            <person name="Segurens B."/>
            <person name="Severin A.J."/>
            <person name="Sherrier D.J."/>
            <person name="Shi R."/>
            <person name="Sims S."/>
            <person name="Singer S.R."/>
            <person name="Sinharoy S."/>
            <person name="Sterck L."/>
            <person name="Viollet A."/>
            <person name="Wang B.B."/>
            <person name="Wang K."/>
            <person name="Wang M."/>
            <person name="Wang X."/>
            <person name="Warfsmann J."/>
            <person name="Weissenbach J."/>
            <person name="White D.D."/>
            <person name="White J.D."/>
            <person name="Wiley G.B."/>
            <person name="Wincker P."/>
            <person name="Xing Y."/>
            <person name="Yang L."/>
            <person name="Yao Z."/>
            <person name="Ying F."/>
            <person name="Zhai J."/>
            <person name="Zhou L."/>
            <person name="Zuber A."/>
            <person name="Denarie J."/>
            <person name="Dixon R.A."/>
            <person name="May G.D."/>
            <person name="Schwartz D.C."/>
            <person name="Rogers J."/>
            <person name="Quetier F."/>
            <person name="Town C.D."/>
            <person name="Roe B.A."/>
        </authorList>
    </citation>
    <scope>NUCLEOTIDE SEQUENCE [LARGE SCALE GENOMIC DNA]</scope>
    <source>
        <strain evidence="13">A17</strain>
        <strain evidence="15 16">cv. Jemalong A17</strain>
    </source>
</reference>
<organism evidence="13 16">
    <name type="scientific">Medicago truncatula</name>
    <name type="common">Barrel medic</name>
    <name type="synonym">Medicago tribuloides</name>
    <dbReference type="NCBI Taxonomy" id="3880"/>
    <lineage>
        <taxon>Eukaryota</taxon>
        <taxon>Viridiplantae</taxon>
        <taxon>Streptophyta</taxon>
        <taxon>Embryophyta</taxon>
        <taxon>Tracheophyta</taxon>
        <taxon>Spermatophyta</taxon>
        <taxon>Magnoliopsida</taxon>
        <taxon>eudicotyledons</taxon>
        <taxon>Gunneridae</taxon>
        <taxon>Pentapetalae</taxon>
        <taxon>rosids</taxon>
        <taxon>fabids</taxon>
        <taxon>Fabales</taxon>
        <taxon>Fabaceae</taxon>
        <taxon>Papilionoideae</taxon>
        <taxon>50 kb inversion clade</taxon>
        <taxon>NPAAA clade</taxon>
        <taxon>Hologalegina</taxon>
        <taxon>IRL clade</taxon>
        <taxon>Trifolieae</taxon>
        <taxon>Medicago</taxon>
    </lineage>
</organism>
<accession>G7J8S6</accession>
<dbReference type="AlphaFoldDB" id="G7J8S6"/>
<feature type="region of interest" description="Disordered" evidence="10">
    <location>
        <begin position="1"/>
        <end position="30"/>
    </location>
</feature>
<evidence type="ECO:0000256" key="10">
    <source>
        <dbReference type="SAM" id="MobiDB-lite"/>
    </source>
</evidence>
<dbReference type="OrthoDB" id="10257085at2759"/>
<dbReference type="OMA" id="MCSYLHQ"/>
<dbReference type="Pfam" id="PF00759">
    <property type="entry name" value="Glyco_hydro_9"/>
    <property type="match status" value="1"/>
</dbReference>
<keyword evidence="6 8" id="KW-0326">Glycosidase</keyword>
<dbReference type="InterPro" id="IPR033126">
    <property type="entry name" value="Glyco_hydro_9_Asp/Glu_AS"/>
</dbReference>